<dbReference type="AlphaFoldDB" id="A0A6A6RM58"/>
<sequence>MLSTSALASLAAFLAVANAAPALAPRDGTIASQCTNVKLSQNWLVGDCLTGVGTTRITSGTSLNSKISNDDGALTWALDGWFSQLCDSCQLLDGGSSLNCQCPPSSGQNKNTTIDLDEHISVYSGHLLSDLNGTPVVPVIPSIYDFPSDVSYGYGGNATCVEGSANPDWCGSVVPLCSDGDKTDFNETAFTYTTPITSCLAPSFYLPYEFQFDHLKLAGAAAWELTGYADAECTEKVIVLTPDDSGKCNLLPELVRGVTSRPLFNGDVF</sequence>
<evidence type="ECO:0000313" key="4">
    <source>
        <dbReference type="Proteomes" id="UP000799753"/>
    </source>
</evidence>
<reference evidence="3" key="1">
    <citation type="journal article" date="2020" name="Stud. Mycol.">
        <title>101 Dothideomycetes genomes: a test case for predicting lifestyles and emergence of pathogens.</title>
        <authorList>
            <person name="Haridas S."/>
            <person name="Albert R."/>
            <person name="Binder M."/>
            <person name="Bloem J."/>
            <person name="Labutti K."/>
            <person name="Salamov A."/>
            <person name="Andreopoulos B."/>
            <person name="Baker S."/>
            <person name="Barry K."/>
            <person name="Bills G."/>
            <person name="Bluhm B."/>
            <person name="Cannon C."/>
            <person name="Castanera R."/>
            <person name="Culley D."/>
            <person name="Daum C."/>
            <person name="Ezra D."/>
            <person name="Gonzalez J."/>
            <person name="Henrissat B."/>
            <person name="Kuo A."/>
            <person name="Liang C."/>
            <person name="Lipzen A."/>
            <person name="Lutzoni F."/>
            <person name="Magnuson J."/>
            <person name="Mondo S."/>
            <person name="Nolan M."/>
            <person name="Ohm R."/>
            <person name="Pangilinan J."/>
            <person name="Park H.-J."/>
            <person name="Ramirez L."/>
            <person name="Alfaro M."/>
            <person name="Sun H."/>
            <person name="Tritt A."/>
            <person name="Yoshinaga Y."/>
            <person name="Zwiers L.-H."/>
            <person name="Turgeon B."/>
            <person name="Goodwin S."/>
            <person name="Spatafora J."/>
            <person name="Crous P."/>
            <person name="Grigoriev I."/>
        </authorList>
    </citation>
    <scope>NUCLEOTIDE SEQUENCE</scope>
    <source>
        <strain evidence="3">CBS 473.64</strain>
    </source>
</reference>
<keyword evidence="1" id="KW-0732">Signal</keyword>
<gene>
    <name evidence="3" type="ORF">P280DRAFT_522468</name>
</gene>
<dbReference type="InterPro" id="IPR011058">
    <property type="entry name" value="Cyanovirin-N"/>
</dbReference>
<dbReference type="Gene3D" id="2.30.60.10">
    <property type="entry name" value="Cyanovirin-N"/>
    <property type="match status" value="1"/>
</dbReference>
<organism evidence="3 4">
    <name type="scientific">Massarina eburnea CBS 473.64</name>
    <dbReference type="NCBI Taxonomy" id="1395130"/>
    <lineage>
        <taxon>Eukaryota</taxon>
        <taxon>Fungi</taxon>
        <taxon>Dikarya</taxon>
        <taxon>Ascomycota</taxon>
        <taxon>Pezizomycotina</taxon>
        <taxon>Dothideomycetes</taxon>
        <taxon>Pleosporomycetidae</taxon>
        <taxon>Pleosporales</taxon>
        <taxon>Massarineae</taxon>
        <taxon>Massarinaceae</taxon>
        <taxon>Massarina</taxon>
    </lineage>
</organism>
<protein>
    <submittedName>
        <fullName evidence="3">Cyanovirin-N</fullName>
    </submittedName>
</protein>
<dbReference type="EMBL" id="MU006800">
    <property type="protein sequence ID" value="KAF2636225.1"/>
    <property type="molecule type" value="Genomic_DNA"/>
</dbReference>
<accession>A0A6A6RM58</accession>
<dbReference type="OrthoDB" id="4672515at2759"/>
<evidence type="ECO:0000256" key="1">
    <source>
        <dbReference type="SAM" id="SignalP"/>
    </source>
</evidence>
<dbReference type="Pfam" id="PF08881">
    <property type="entry name" value="CVNH"/>
    <property type="match status" value="1"/>
</dbReference>
<name>A0A6A6RM58_9PLEO</name>
<keyword evidence="4" id="KW-1185">Reference proteome</keyword>
<dbReference type="SUPFAM" id="SSF51322">
    <property type="entry name" value="Cyanovirin-N"/>
    <property type="match status" value="1"/>
</dbReference>
<proteinExistence type="predicted"/>
<feature type="chain" id="PRO_5025626568" evidence="1">
    <location>
        <begin position="20"/>
        <end position="269"/>
    </location>
</feature>
<dbReference type="SMART" id="SM01111">
    <property type="entry name" value="CVNH"/>
    <property type="match status" value="1"/>
</dbReference>
<evidence type="ECO:0000313" key="3">
    <source>
        <dbReference type="EMBL" id="KAF2636225.1"/>
    </source>
</evidence>
<feature type="domain" description="Cyanovirin-N" evidence="2">
    <location>
        <begin position="29"/>
        <end position="129"/>
    </location>
</feature>
<dbReference type="InterPro" id="IPR036673">
    <property type="entry name" value="Cyanovirin-N_sf"/>
</dbReference>
<evidence type="ECO:0000259" key="2">
    <source>
        <dbReference type="SMART" id="SM01111"/>
    </source>
</evidence>
<dbReference type="Proteomes" id="UP000799753">
    <property type="component" value="Unassembled WGS sequence"/>
</dbReference>
<feature type="signal peptide" evidence="1">
    <location>
        <begin position="1"/>
        <end position="19"/>
    </location>
</feature>